<evidence type="ECO:0000256" key="3">
    <source>
        <dbReference type="ARBA" id="ARBA00022692"/>
    </source>
</evidence>
<organism evidence="7">
    <name type="scientific">marine sediment metagenome</name>
    <dbReference type="NCBI Taxonomy" id="412755"/>
    <lineage>
        <taxon>unclassified sequences</taxon>
        <taxon>metagenomes</taxon>
        <taxon>ecological metagenomes</taxon>
    </lineage>
</organism>
<protein>
    <recommendedName>
        <fullName evidence="8">Cobalt ECF transporter T component CbiQ</fullName>
    </recommendedName>
</protein>
<feature type="transmembrane region" description="Helical" evidence="6">
    <location>
        <begin position="6"/>
        <end position="30"/>
    </location>
</feature>
<evidence type="ECO:0000256" key="1">
    <source>
        <dbReference type="ARBA" id="ARBA00004141"/>
    </source>
</evidence>
<evidence type="ECO:0000256" key="6">
    <source>
        <dbReference type="SAM" id="Phobius"/>
    </source>
</evidence>
<evidence type="ECO:0000256" key="5">
    <source>
        <dbReference type="ARBA" id="ARBA00023136"/>
    </source>
</evidence>
<dbReference type="PANTHER" id="PTHR34857:SF2">
    <property type="entry name" value="SLL0384 PROTEIN"/>
    <property type="match status" value="1"/>
</dbReference>
<name>X1M5L0_9ZZZZ</name>
<sequence length="156" mass="17816">MTDNGLTIFATVLIKSFLSMMLLASLIVSTDEIELLHGLRKIHLPKIIVSIIFLMYRYIFLIVEESRTGQQAIKSRVFQKSYCTVNKRLTHVMGNLFIKSLDRAENVYRSMESRGFDGNFYIVEKENAKGSLNIALLLIFILAPMSIKVIELINVI</sequence>
<evidence type="ECO:0000256" key="2">
    <source>
        <dbReference type="ARBA" id="ARBA00022475"/>
    </source>
</evidence>
<keyword evidence="5 6" id="KW-0472">Membrane</keyword>
<dbReference type="EMBL" id="BARV01001952">
    <property type="protein sequence ID" value="GAI01654.1"/>
    <property type="molecule type" value="Genomic_DNA"/>
</dbReference>
<proteinExistence type="predicted"/>
<evidence type="ECO:0000313" key="7">
    <source>
        <dbReference type="EMBL" id="GAI01654.1"/>
    </source>
</evidence>
<comment type="caution">
    <text evidence="7">The sequence shown here is derived from an EMBL/GenBank/DDBJ whole genome shotgun (WGS) entry which is preliminary data.</text>
</comment>
<dbReference type="AlphaFoldDB" id="X1M5L0"/>
<evidence type="ECO:0000256" key="4">
    <source>
        <dbReference type="ARBA" id="ARBA00022989"/>
    </source>
</evidence>
<dbReference type="Pfam" id="PF02361">
    <property type="entry name" value="CbiQ"/>
    <property type="match status" value="1"/>
</dbReference>
<feature type="transmembrane region" description="Helical" evidence="6">
    <location>
        <begin position="134"/>
        <end position="153"/>
    </location>
</feature>
<keyword evidence="4 6" id="KW-1133">Transmembrane helix</keyword>
<dbReference type="CDD" id="cd16914">
    <property type="entry name" value="EcfT"/>
    <property type="match status" value="1"/>
</dbReference>
<keyword evidence="3 6" id="KW-0812">Transmembrane</keyword>
<dbReference type="InterPro" id="IPR003339">
    <property type="entry name" value="ABC/ECF_trnsptr_transmembrane"/>
</dbReference>
<comment type="subcellular location">
    <subcellularLocation>
        <location evidence="1">Membrane</location>
        <topology evidence="1">Multi-pass membrane protein</topology>
    </subcellularLocation>
</comment>
<dbReference type="GO" id="GO:0005886">
    <property type="term" value="C:plasma membrane"/>
    <property type="evidence" value="ECO:0007669"/>
    <property type="project" value="UniProtKB-ARBA"/>
</dbReference>
<accession>X1M5L0</accession>
<feature type="transmembrane region" description="Helical" evidence="6">
    <location>
        <begin position="42"/>
        <end position="60"/>
    </location>
</feature>
<reference evidence="7" key="1">
    <citation type="journal article" date="2014" name="Front. Microbiol.">
        <title>High frequency of phylogenetically diverse reductive dehalogenase-homologous genes in deep subseafloor sedimentary metagenomes.</title>
        <authorList>
            <person name="Kawai M."/>
            <person name="Futagami T."/>
            <person name="Toyoda A."/>
            <person name="Takaki Y."/>
            <person name="Nishi S."/>
            <person name="Hori S."/>
            <person name="Arai W."/>
            <person name="Tsubouchi T."/>
            <person name="Morono Y."/>
            <person name="Uchiyama I."/>
            <person name="Ito T."/>
            <person name="Fujiyama A."/>
            <person name="Inagaki F."/>
            <person name="Takami H."/>
        </authorList>
    </citation>
    <scope>NUCLEOTIDE SEQUENCE</scope>
    <source>
        <strain evidence="7">Expedition CK06-06</strain>
    </source>
</reference>
<dbReference type="InterPro" id="IPR051611">
    <property type="entry name" value="ECF_transporter_component"/>
</dbReference>
<dbReference type="PANTHER" id="PTHR34857">
    <property type="entry name" value="SLL0384 PROTEIN"/>
    <property type="match status" value="1"/>
</dbReference>
<gene>
    <name evidence="7" type="ORF">S06H3_05307</name>
</gene>
<evidence type="ECO:0008006" key="8">
    <source>
        <dbReference type="Google" id="ProtNLM"/>
    </source>
</evidence>
<keyword evidence="2" id="KW-1003">Cell membrane</keyword>